<dbReference type="Gene3D" id="1.25.10.10">
    <property type="entry name" value="Leucine-rich Repeat Variant"/>
    <property type="match status" value="1"/>
</dbReference>
<reference evidence="3" key="1">
    <citation type="submission" date="2022-07" db="EMBL/GenBank/DDBJ databases">
        <title>Phylogenomic reconstructions and comparative analyses of Kickxellomycotina fungi.</title>
        <authorList>
            <person name="Reynolds N.K."/>
            <person name="Stajich J.E."/>
            <person name="Barry K."/>
            <person name="Grigoriev I.V."/>
            <person name="Crous P."/>
            <person name="Smith M.E."/>
        </authorList>
    </citation>
    <scope>NUCLEOTIDE SEQUENCE</scope>
    <source>
        <strain evidence="3">NRRL 1566</strain>
    </source>
</reference>
<dbReference type="GO" id="GO:0005737">
    <property type="term" value="C:cytoplasm"/>
    <property type="evidence" value="ECO:0007669"/>
    <property type="project" value="UniProtKB-SubCell"/>
</dbReference>
<protein>
    <submittedName>
        <fullName evidence="3">SWI5-dependent HO expression protein 4</fullName>
    </submittedName>
</protein>
<dbReference type="PANTHER" id="PTHR45994:SF1">
    <property type="entry name" value="FI21225P1"/>
    <property type="match status" value="1"/>
</dbReference>
<sequence length="610" mass="66815">MTTEPKLELQANVERITKQLQISNDGSVGDKNVPLLLIERAQAYSDLGDEAMARRDIAQAATLVKEPQYSSGDNVAAVERAFREITISKGPKADNIMAKLSDQEVISLISKGITAKNISKDTIAAAVALEQRILVNKTKLDAEQLDSLLNLFHIQCQYDKAETCELALPLALGISTAVSRLGVSEERSELCLSLLKSFIQQMLDTWSANTDNGVFKQQACRYGAKMYTSVIHVLSSYKDSLDTTVLQSATDFYIDNIWLVGTLSADDNDSSASACQGMLQLLSDCPSYLVYSYVHKSRGKGVAGLNPLPHERLLSLLSQPRTSSNIRSIAMLVASQLSLAIKDPNNSAQFPNYNVADGVRSKNPLPPPALTQLQEITCDLLDSWIQSTIQTDRNRGLVSLAALYESGSGSDLAGSLWQKSGWIEELWDQGEFDKPETQLSLLYLADACSTDPKIAAAIKGVGYGLVQALARKKSSTKSMDGELAETASVVLAKWSSLSPLAAATDKAELKESKLQTDSLELANMHMQRIISYTKDTLDASEISAVERATESLGYLCLKPELKEHIVLNEKLLQKLFSVARQYESTALKFATVMLIRNLTQYRPVLSEEQK</sequence>
<keyword evidence="4" id="KW-1185">Reference proteome</keyword>
<name>A0A9W8LYS7_9FUNG</name>
<evidence type="ECO:0000256" key="2">
    <source>
        <dbReference type="ARBA" id="ARBA00022490"/>
    </source>
</evidence>
<dbReference type="Proteomes" id="UP001139887">
    <property type="component" value="Unassembled WGS sequence"/>
</dbReference>
<dbReference type="InterPro" id="IPR011989">
    <property type="entry name" value="ARM-like"/>
</dbReference>
<keyword evidence="2" id="KW-0963">Cytoplasm</keyword>
<comment type="subcellular location">
    <subcellularLocation>
        <location evidence="1">Cytoplasm</location>
    </subcellularLocation>
</comment>
<organism evidence="3 4">
    <name type="scientific">Coemansia brasiliensis</name>
    <dbReference type="NCBI Taxonomy" id="2650707"/>
    <lineage>
        <taxon>Eukaryota</taxon>
        <taxon>Fungi</taxon>
        <taxon>Fungi incertae sedis</taxon>
        <taxon>Zoopagomycota</taxon>
        <taxon>Kickxellomycotina</taxon>
        <taxon>Kickxellomycetes</taxon>
        <taxon>Kickxellales</taxon>
        <taxon>Kickxellaceae</taxon>
        <taxon>Coemansia</taxon>
    </lineage>
</organism>
<dbReference type="AlphaFoldDB" id="A0A9W8LYS7"/>
<feature type="non-terminal residue" evidence="3">
    <location>
        <position position="610"/>
    </location>
</feature>
<dbReference type="EMBL" id="JANBUW010000584">
    <property type="protein sequence ID" value="KAJ2846262.1"/>
    <property type="molecule type" value="Genomic_DNA"/>
</dbReference>
<dbReference type="PANTHER" id="PTHR45994">
    <property type="entry name" value="FI21225P1"/>
    <property type="match status" value="1"/>
</dbReference>
<evidence type="ECO:0000313" key="4">
    <source>
        <dbReference type="Proteomes" id="UP001139887"/>
    </source>
</evidence>
<accession>A0A9W8LYS7</accession>
<evidence type="ECO:0000313" key="3">
    <source>
        <dbReference type="EMBL" id="KAJ2846262.1"/>
    </source>
</evidence>
<dbReference type="GO" id="GO:0051879">
    <property type="term" value="F:Hsp90 protein binding"/>
    <property type="evidence" value="ECO:0007669"/>
    <property type="project" value="TreeGrafter"/>
</dbReference>
<comment type="caution">
    <text evidence="3">The sequence shown here is derived from an EMBL/GenBank/DDBJ whole genome shotgun (WGS) entry which is preliminary data.</text>
</comment>
<gene>
    <name evidence="3" type="primary">SHE4_1</name>
    <name evidence="3" type="ORF">IWW36_004434</name>
</gene>
<proteinExistence type="predicted"/>
<evidence type="ECO:0000256" key="1">
    <source>
        <dbReference type="ARBA" id="ARBA00004496"/>
    </source>
</evidence>
<dbReference type="OrthoDB" id="199930at2759"/>